<gene>
    <name evidence="2" type="ORF">A2008_00465</name>
</gene>
<evidence type="ECO:0000313" key="2">
    <source>
        <dbReference type="EMBL" id="OGM05425.1"/>
    </source>
</evidence>
<dbReference type="EMBL" id="MGFH01000114">
    <property type="protein sequence ID" value="OGM05425.1"/>
    <property type="molecule type" value="Genomic_DNA"/>
</dbReference>
<dbReference type="InterPro" id="IPR008979">
    <property type="entry name" value="Galactose-bd-like_sf"/>
</dbReference>
<sequence>MKNPDKNFLPGLIRVIIISAVLAAFLFCPVRGFVSAFASGSTGEVLTESSQASDPVRKIAELSYKMARPSKIRKLTITPPAGQAVEKRAKKIEIITSEFETEEDTYWLSSGFFTLDETAETIICEFEPVEAQYIKIRILECRGPEIYPDLGKVTIGLNFFKLIGSVVDFDGGAPVSSAEVYIHGEKKAESNQNGDFIIEDCEYSTLEISVKARGYHDISESAPVFSGKKISMAFRMKKHSYTVYGRITDSAGGKPIALASVTLLLKDPVGAAAAAPRGFITDEFGYYYAGFVQSGSYEICASAEDYSDLVKFVGIDSSKSYVINFIMKSKVDLGPLEAGPVYPSAGEAFTDEVRVAFNKSIRESCLTPDNFLVSLNEGTVGVEIKQSPVDITEVFFSPDDPQMKTVVLKIYAGEKFSSMPAIDVNIFNITDIYGVKISENGVMISNRKGASH</sequence>
<feature type="transmembrane region" description="Helical" evidence="1">
    <location>
        <begin position="12"/>
        <end position="34"/>
    </location>
</feature>
<dbReference type="InterPro" id="IPR008969">
    <property type="entry name" value="CarboxyPept-like_regulatory"/>
</dbReference>
<keyword evidence="1" id="KW-0812">Transmembrane</keyword>
<reference evidence="2 3" key="1">
    <citation type="journal article" date="2016" name="Nat. Commun.">
        <title>Thousands of microbial genomes shed light on interconnected biogeochemical processes in an aquifer system.</title>
        <authorList>
            <person name="Anantharaman K."/>
            <person name="Brown C.T."/>
            <person name="Hug L.A."/>
            <person name="Sharon I."/>
            <person name="Castelle C.J."/>
            <person name="Probst A.J."/>
            <person name="Thomas B.C."/>
            <person name="Singh A."/>
            <person name="Wilkins M.J."/>
            <person name="Karaoz U."/>
            <person name="Brodie E.L."/>
            <person name="Williams K.H."/>
            <person name="Hubbard S.S."/>
            <person name="Banfield J.F."/>
        </authorList>
    </citation>
    <scope>NUCLEOTIDE SEQUENCE [LARGE SCALE GENOMIC DNA]</scope>
</reference>
<name>A0A1F7WTM3_9BACT</name>
<evidence type="ECO:0000313" key="3">
    <source>
        <dbReference type="Proteomes" id="UP000178735"/>
    </source>
</evidence>
<accession>A0A1F7WTM3</accession>
<proteinExistence type="predicted"/>
<protein>
    <submittedName>
        <fullName evidence="2">Uncharacterized protein</fullName>
    </submittedName>
</protein>
<dbReference type="SUPFAM" id="SSF49785">
    <property type="entry name" value="Galactose-binding domain-like"/>
    <property type="match status" value="1"/>
</dbReference>
<keyword evidence="1" id="KW-1133">Transmembrane helix</keyword>
<dbReference type="Gene3D" id="2.60.40.1120">
    <property type="entry name" value="Carboxypeptidase-like, regulatory domain"/>
    <property type="match status" value="2"/>
</dbReference>
<dbReference type="Proteomes" id="UP000178735">
    <property type="component" value="Unassembled WGS sequence"/>
</dbReference>
<dbReference type="Gene3D" id="2.60.120.260">
    <property type="entry name" value="Galactose-binding domain-like"/>
    <property type="match status" value="1"/>
</dbReference>
<evidence type="ECO:0000256" key="1">
    <source>
        <dbReference type="SAM" id="Phobius"/>
    </source>
</evidence>
<dbReference type="SUPFAM" id="SSF49464">
    <property type="entry name" value="Carboxypeptidase regulatory domain-like"/>
    <property type="match status" value="2"/>
</dbReference>
<organism evidence="2 3">
    <name type="scientific">Candidatus Wallbacteria bacterium GWC2_49_35</name>
    <dbReference type="NCBI Taxonomy" id="1817813"/>
    <lineage>
        <taxon>Bacteria</taxon>
        <taxon>Candidatus Walliibacteriota</taxon>
    </lineage>
</organism>
<keyword evidence="1" id="KW-0472">Membrane</keyword>
<dbReference type="AlphaFoldDB" id="A0A1F7WTM3"/>
<dbReference type="STRING" id="1817813.A2008_00465"/>
<comment type="caution">
    <text evidence="2">The sequence shown here is derived from an EMBL/GenBank/DDBJ whole genome shotgun (WGS) entry which is preliminary data.</text>
</comment>